<protein>
    <submittedName>
        <fullName evidence="1">Uncharacterized protein</fullName>
    </submittedName>
</protein>
<gene>
    <name evidence="1" type="ORF">GALL_330270</name>
</gene>
<comment type="caution">
    <text evidence="1">The sequence shown here is derived from an EMBL/GenBank/DDBJ whole genome shotgun (WGS) entry which is preliminary data.</text>
</comment>
<accession>A0A1J5RAF7</accession>
<reference evidence="1" key="1">
    <citation type="submission" date="2016-10" db="EMBL/GenBank/DDBJ databases">
        <title>Sequence of Gallionella enrichment culture.</title>
        <authorList>
            <person name="Poehlein A."/>
            <person name="Muehling M."/>
            <person name="Daniel R."/>
        </authorList>
    </citation>
    <scope>NUCLEOTIDE SEQUENCE</scope>
</reference>
<dbReference type="EMBL" id="MLJW01000565">
    <property type="protein sequence ID" value="OIQ85133.1"/>
    <property type="molecule type" value="Genomic_DNA"/>
</dbReference>
<sequence>MVVDIDDRLVWTEMPDHDCLIIAGLRPGGWSYHFSVNPEIPWRRGDVAIGWAAALLTRIEAHGFERAMAMDGWFERSDGDWQMWGRSVDFGDLAEGIG</sequence>
<evidence type="ECO:0000313" key="1">
    <source>
        <dbReference type="EMBL" id="OIQ85133.1"/>
    </source>
</evidence>
<dbReference type="InterPro" id="IPR032710">
    <property type="entry name" value="NTF2-like_dom_sf"/>
</dbReference>
<dbReference type="AlphaFoldDB" id="A0A1J5RAF7"/>
<proteinExistence type="predicted"/>
<dbReference type="SUPFAM" id="SSF54427">
    <property type="entry name" value="NTF2-like"/>
    <property type="match status" value="1"/>
</dbReference>
<name>A0A1J5RAF7_9ZZZZ</name>
<organism evidence="1">
    <name type="scientific">mine drainage metagenome</name>
    <dbReference type="NCBI Taxonomy" id="410659"/>
    <lineage>
        <taxon>unclassified sequences</taxon>
        <taxon>metagenomes</taxon>
        <taxon>ecological metagenomes</taxon>
    </lineage>
</organism>